<reference evidence="1" key="1">
    <citation type="journal article" date="2021" name="Proc. Natl. Acad. Sci. U.S.A.">
        <title>A Catalog of Tens of Thousands of Viruses from Human Metagenomes Reveals Hidden Associations with Chronic Diseases.</title>
        <authorList>
            <person name="Tisza M.J."/>
            <person name="Buck C.B."/>
        </authorList>
    </citation>
    <scope>NUCLEOTIDE SEQUENCE</scope>
    <source>
        <strain evidence="1">CtGa111</strain>
    </source>
</reference>
<evidence type="ECO:0000313" key="1">
    <source>
        <dbReference type="EMBL" id="DAG04837.1"/>
    </source>
</evidence>
<name>A0A8S5VDN6_9CAUD</name>
<proteinExistence type="predicted"/>
<accession>A0A8S5VDN6</accession>
<organism evidence="1">
    <name type="scientific">Siphoviridae sp. ctGa111</name>
    <dbReference type="NCBI Taxonomy" id="2825413"/>
    <lineage>
        <taxon>Viruses</taxon>
        <taxon>Duplodnaviria</taxon>
        <taxon>Heunggongvirae</taxon>
        <taxon>Uroviricota</taxon>
        <taxon>Caudoviricetes</taxon>
    </lineage>
</organism>
<dbReference type="EMBL" id="BK016245">
    <property type="protein sequence ID" value="DAG04837.1"/>
    <property type="molecule type" value="Genomic_DNA"/>
</dbReference>
<sequence>MIKFLKRLLRWFLPECSRCGGIMLYDNTHSWHGKWHFVCDTCGREKWGAL</sequence>
<protein>
    <submittedName>
        <fullName evidence="1">NADH-PPase NADH pyrophosphatase zinc ribbon domain</fullName>
    </submittedName>
</protein>